<dbReference type="Pfam" id="PF10282">
    <property type="entry name" value="Lactonase"/>
    <property type="match status" value="1"/>
</dbReference>
<evidence type="ECO:0000313" key="3">
    <source>
        <dbReference type="EMBL" id="PCE66511.1"/>
    </source>
</evidence>
<evidence type="ECO:0000256" key="1">
    <source>
        <dbReference type="ARBA" id="ARBA00005564"/>
    </source>
</evidence>
<dbReference type="GO" id="GO:0006006">
    <property type="term" value="P:glucose metabolic process"/>
    <property type="evidence" value="ECO:0007669"/>
    <property type="project" value="UniProtKB-KW"/>
</dbReference>
<dbReference type="InterPro" id="IPR050282">
    <property type="entry name" value="Cycloisomerase_2"/>
</dbReference>
<dbReference type="GO" id="GO:0005829">
    <property type="term" value="C:cytosol"/>
    <property type="evidence" value="ECO:0007669"/>
    <property type="project" value="TreeGrafter"/>
</dbReference>
<dbReference type="Proteomes" id="UP000219559">
    <property type="component" value="Unassembled WGS sequence"/>
</dbReference>
<proteinExistence type="inferred from homology"/>
<dbReference type="AlphaFoldDB" id="A0A2A4GDL6"/>
<name>A0A2A4GDL6_9FLAO</name>
<dbReference type="SUPFAM" id="SSF51004">
    <property type="entry name" value="C-terminal (heme d1) domain of cytochrome cd1-nitrite reductase"/>
    <property type="match status" value="1"/>
</dbReference>
<dbReference type="InterPro" id="IPR015943">
    <property type="entry name" value="WD40/YVTN_repeat-like_dom_sf"/>
</dbReference>
<accession>A0A2A4GDL6</accession>
<keyword evidence="2" id="KW-0313">Glucose metabolism</keyword>
<comment type="caution">
    <text evidence="3">The sequence shown here is derived from an EMBL/GenBank/DDBJ whole genome shotgun (WGS) entry which is preliminary data.</text>
</comment>
<organism evidence="3 4">
    <name type="scientific">Sediminicola luteus</name>
    <dbReference type="NCBI Taxonomy" id="319238"/>
    <lineage>
        <taxon>Bacteria</taxon>
        <taxon>Pseudomonadati</taxon>
        <taxon>Bacteroidota</taxon>
        <taxon>Flavobacteriia</taxon>
        <taxon>Flavobacteriales</taxon>
        <taxon>Flavobacteriaceae</taxon>
        <taxon>Sediminicola</taxon>
    </lineage>
</organism>
<dbReference type="Gene3D" id="2.130.10.10">
    <property type="entry name" value="YVTN repeat-like/Quinoprotein amine dehydrogenase"/>
    <property type="match status" value="1"/>
</dbReference>
<sequence length="367" mass="39597">MNLIKIAPVIMLILFASCSPSKKPGKTYPLFVGTYTDGASEGIYAYTFDSGTGLLSEKVLASPLVNPSFVKISPDKKFLFAVQETDNYDSLGGAITAFKVKDKRLGFINTQATKGAHPCHIGISKTGDKVAVSNYTGGNVAIYGRDERGGLTNEPQVLDHKLLDSSTTSHAHAAQFNGDDLFVADLGLDAVQRYQATDSIFVPHTQSRLAMAQGAGPRHFTFNAQGEVMYVINELNSTLTVLKKQADGGFSEMESHATLADGFSGDSYCADIHLSPDGSFLYGSNRGENTIVIFAVAKNGNLTLVGRSSVEGDWPRNFVIDPSGNFLLVANQKSDNITVFERDAEKGTLRFMHEVALSKPVCLEFLD</sequence>
<gene>
    <name evidence="3" type="ORF">B7P33_04235</name>
</gene>
<comment type="similarity">
    <text evidence="1">Belongs to the cycloisomerase 2 family.</text>
</comment>
<reference evidence="3 4" key="1">
    <citation type="submission" date="2017-04" db="EMBL/GenBank/DDBJ databases">
        <title>A new member of the family Flavobacteriaceae isolated from ascidians.</title>
        <authorList>
            <person name="Chen L."/>
        </authorList>
    </citation>
    <scope>NUCLEOTIDE SEQUENCE [LARGE SCALE GENOMIC DNA]</scope>
    <source>
        <strain evidence="3 4">HQA918</strain>
    </source>
</reference>
<evidence type="ECO:0000313" key="4">
    <source>
        <dbReference type="Proteomes" id="UP000219559"/>
    </source>
</evidence>
<protein>
    <submittedName>
        <fullName evidence="3">6-phosphogluconolactonase</fullName>
    </submittedName>
</protein>
<dbReference type="PROSITE" id="PS51257">
    <property type="entry name" value="PROKAR_LIPOPROTEIN"/>
    <property type="match status" value="1"/>
</dbReference>
<dbReference type="EMBL" id="NBWU01000001">
    <property type="protein sequence ID" value="PCE66511.1"/>
    <property type="molecule type" value="Genomic_DNA"/>
</dbReference>
<dbReference type="GO" id="GO:0017057">
    <property type="term" value="F:6-phosphogluconolactonase activity"/>
    <property type="evidence" value="ECO:0007669"/>
    <property type="project" value="TreeGrafter"/>
</dbReference>
<dbReference type="InterPro" id="IPR019405">
    <property type="entry name" value="Lactonase_7-beta_prop"/>
</dbReference>
<keyword evidence="4" id="KW-1185">Reference proteome</keyword>
<keyword evidence="2" id="KW-0119">Carbohydrate metabolism</keyword>
<dbReference type="InterPro" id="IPR011048">
    <property type="entry name" value="Haem_d1_sf"/>
</dbReference>
<dbReference type="RefSeq" id="WP_245871756.1">
    <property type="nucleotide sequence ID" value="NZ_NBWU01000001.1"/>
</dbReference>
<dbReference type="PANTHER" id="PTHR30344:SF1">
    <property type="entry name" value="6-PHOSPHOGLUCONOLACTONASE"/>
    <property type="match status" value="1"/>
</dbReference>
<dbReference type="PANTHER" id="PTHR30344">
    <property type="entry name" value="6-PHOSPHOGLUCONOLACTONASE-RELATED"/>
    <property type="match status" value="1"/>
</dbReference>
<evidence type="ECO:0000256" key="2">
    <source>
        <dbReference type="ARBA" id="ARBA00022526"/>
    </source>
</evidence>